<evidence type="ECO:0000256" key="2">
    <source>
        <dbReference type="ARBA" id="ARBA00004629"/>
    </source>
</evidence>
<evidence type="ECO:0000256" key="10">
    <source>
        <dbReference type="ARBA" id="ARBA00023328"/>
    </source>
</evidence>
<feature type="domain" description="Centromere/kinetochore protein zw10 middle" evidence="12">
    <location>
        <begin position="270"/>
        <end position="492"/>
    </location>
</feature>
<evidence type="ECO:0000259" key="13">
    <source>
        <dbReference type="Pfam" id="PF20666"/>
    </source>
</evidence>
<keyword evidence="4" id="KW-0158">Chromosome</keyword>
<evidence type="ECO:0000256" key="1">
    <source>
        <dbReference type="ARBA" id="ARBA00004496"/>
    </source>
</evidence>
<feature type="domain" description="Centromere/kinetochore protein zw10 C-terminal" evidence="13">
    <location>
        <begin position="528"/>
        <end position="656"/>
    </location>
</feature>
<dbReference type="InterPro" id="IPR048344">
    <property type="entry name" value="Zw10_middle"/>
</dbReference>
<evidence type="ECO:0000256" key="8">
    <source>
        <dbReference type="ARBA" id="ARBA00022838"/>
    </source>
</evidence>
<dbReference type="EnsemblPlants" id="MELO3C019721.2.1">
    <property type="protein sequence ID" value="MELO3C019721.2.1"/>
    <property type="gene ID" value="MELO3C019721.2"/>
</dbReference>
<dbReference type="Pfam" id="PF06248">
    <property type="entry name" value="Zw10_N"/>
    <property type="match status" value="1"/>
</dbReference>
<comment type="subcellular location">
    <subcellularLocation>
        <location evidence="2">Chromosome</location>
        <location evidence="2">Centromere</location>
        <location evidence="2">Kinetochore</location>
    </subcellularLocation>
    <subcellularLocation>
        <location evidence="1">Cytoplasm</location>
    </subcellularLocation>
</comment>
<reference evidence="15" key="1">
    <citation type="submission" date="2023-03" db="UniProtKB">
        <authorList>
            <consortium name="EnsemblPlants"/>
        </authorList>
    </citation>
    <scope>IDENTIFICATION</scope>
</reference>
<sequence length="840" mass="95670">ARALRTFDTSFELNRQEFDGLVSDFPQSASQFPKCHSSSVAVSNSGRAFLQISGDLFFQPPPDSDMEALFGSIDIRELLSAQDISDPTAPLSAPDLRLLVNRLESHSLQIKTKIRDYLLSHHQEFLNLFSLCNDAVCQYQEISKDVSNVLELITDPPIEVKTREIIDDMKEKTKGAWEKRELLDLVKVIVEMDDRLKGLREATRKGMLKFAAEEVRELKDALRIYNDDDCKDGEPLVYGLLKREWHQCFEEGEDMFELELDDFGSLIQDLLVKILEHAVSFDQQSIILEVKYWLSIDEIDGIELCTVLEAMDVVGILDYGLAKVADLIIKFVVSPALTCGSPISYVEEINLDGEGKCIAVLKLVPSVEKIENVDGETIYSEVTQIVKFIRKHICYQNNSWIQHFGRLTWPRMSELIISGFLSKVVPKDASKLAGFQKIVESTSKFEGALKEMMFISPSDANDERLSNFAENVEVHFASGKRKEILAKARNLLLKCDFSVPKELTIKGDKQNWNEMVKSSSNQVVDLLFLSERCVVSEAAAQLMELVHQTLQDVCLSSTRVALEFYHAARDAILLYEVVVPVKLERQLDAVNHVAVLMHNDCLYLSQEILGLAFEYRSDFPDFLKEHAVFVDMAPRFHEMAEETMQKQLQLITCNLNEAIDGADGFHNTHRRQQFESAKFSIDQVLFILEKVHIIWEPLLLPSKYRRCLSTVLESVLSRITKDILLLDDIAVEETLELQRLIHLMLDSISPLLETLIRKHQEKPEESSLYSHDIFIPSLRKLRKLAELLDMPLVSITTEWETGELLISGFTASEVEDVIKAIFADSPLRKECLWRIESTIS</sequence>
<evidence type="ECO:0000256" key="6">
    <source>
        <dbReference type="ARBA" id="ARBA00022618"/>
    </source>
</evidence>
<dbReference type="InterPro" id="IPR009361">
    <property type="entry name" value="Zw10_N"/>
</dbReference>
<dbReference type="GO" id="GO:0007094">
    <property type="term" value="P:mitotic spindle assembly checkpoint signaling"/>
    <property type="evidence" value="ECO:0007669"/>
    <property type="project" value="TreeGrafter"/>
</dbReference>
<dbReference type="GO" id="GO:0051301">
    <property type="term" value="P:cell division"/>
    <property type="evidence" value="ECO:0007669"/>
    <property type="project" value="UniProtKB-KW"/>
</dbReference>
<proteinExistence type="inferred from homology"/>
<dbReference type="PANTHER" id="PTHR12205">
    <property type="entry name" value="CENTROMERE/KINETOCHORE PROTEIN ZW10"/>
    <property type="match status" value="1"/>
</dbReference>
<dbReference type="Pfam" id="PF20666">
    <property type="entry name" value="ZW10_C"/>
    <property type="match status" value="1"/>
</dbReference>
<dbReference type="Pfam" id="PF20665">
    <property type="entry name" value="Zw10_middle"/>
    <property type="match status" value="1"/>
</dbReference>
<dbReference type="Pfam" id="PF22766">
    <property type="entry name" value="ZW10_C2"/>
    <property type="match status" value="1"/>
</dbReference>
<dbReference type="Gramene" id="MELO3C019721.2.1">
    <property type="protein sequence ID" value="MELO3C019721.2.1"/>
    <property type="gene ID" value="MELO3C019721.2"/>
</dbReference>
<dbReference type="Gene3D" id="1.10.357.150">
    <property type="match status" value="1"/>
</dbReference>
<dbReference type="GO" id="GO:0032527">
    <property type="term" value="P:protein exit from endoplasmic reticulum"/>
    <property type="evidence" value="ECO:0007669"/>
    <property type="project" value="EnsemblPlants"/>
</dbReference>
<evidence type="ECO:0000313" key="15">
    <source>
        <dbReference type="EnsemblPlants" id="MELO3C019721.2.1"/>
    </source>
</evidence>
<keyword evidence="8" id="KW-0995">Kinetochore</keyword>
<accession>A0A9I9DJK0</accession>
<keyword evidence="9" id="KW-0131">Cell cycle</keyword>
<dbReference type="PANTHER" id="PTHR12205:SF0">
    <property type="entry name" value="CENTROMERE_KINETOCHORE PROTEIN ZW10 HOMOLOG"/>
    <property type="match status" value="1"/>
</dbReference>
<protein>
    <recommendedName>
        <fullName evidence="16">Centromere/kinetochore protein zw10-like protein</fullName>
    </recommendedName>
</protein>
<comment type="similarity">
    <text evidence="3">Belongs to the ZW10 family.</text>
</comment>
<evidence type="ECO:0000256" key="3">
    <source>
        <dbReference type="ARBA" id="ARBA00006245"/>
    </source>
</evidence>
<evidence type="ECO:0000259" key="12">
    <source>
        <dbReference type="Pfam" id="PF20665"/>
    </source>
</evidence>
<feature type="domain" description="Centromere/kinetochore protein zw10 N-terminal" evidence="11">
    <location>
        <begin position="103"/>
        <end position="195"/>
    </location>
</feature>
<evidence type="ECO:0000256" key="9">
    <source>
        <dbReference type="ARBA" id="ARBA00023306"/>
    </source>
</evidence>
<dbReference type="GO" id="GO:0005634">
    <property type="term" value="C:nucleus"/>
    <property type="evidence" value="ECO:0007669"/>
    <property type="project" value="InterPro"/>
</dbReference>
<keyword evidence="5" id="KW-0963">Cytoplasm</keyword>
<dbReference type="InterPro" id="IPR048343">
    <property type="entry name" value="ZW10_C"/>
</dbReference>
<evidence type="ECO:0000256" key="4">
    <source>
        <dbReference type="ARBA" id="ARBA00022454"/>
    </source>
</evidence>
<organism evidence="15">
    <name type="scientific">Cucumis melo</name>
    <name type="common">Muskmelon</name>
    <dbReference type="NCBI Taxonomy" id="3656"/>
    <lineage>
        <taxon>Eukaryota</taxon>
        <taxon>Viridiplantae</taxon>
        <taxon>Streptophyta</taxon>
        <taxon>Embryophyta</taxon>
        <taxon>Tracheophyta</taxon>
        <taxon>Spermatophyta</taxon>
        <taxon>Magnoliopsida</taxon>
        <taxon>eudicotyledons</taxon>
        <taxon>Gunneridae</taxon>
        <taxon>Pentapetalae</taxon>
        <taxon>rosids</taxon>
        <taxon>fabids</taxon>
        <taxon>Cucurbitales</taxon>
        <taxon>Cucurbitaceae</taxon>
        <taxon>Benincaseae</taxon>
        <taxon>Cucumis</taxon>
    </lineage>
</organism>
<evidence type="ECO:0000259" key="14">
    <source>
        <dbReference type="Pfam" id="PF22766"/>
    </source>
</evidence>
<dbReference type="GO" id="GO:1990423">
    <property type="term" value="C:RZZ complex"/>
    <property type="evidence" value="ECO:0007669"/>
    <property type="project" value="TreeGrafter"/>
</dbReference>
<dbReference type="GO" id="GO:0006888">
    <property type="term" value="P:endoplasmic reticulum to Golgi vesicle-mediated transport"/>
    <property type="evidence" value="ECO:0007669"/>
    <property type="project" value="TreeGrafter"/>
</dbReference>
<evidence type="ECO:0000259" key="11">
    <source>
        <dbReference type="Pfam" id="PF06248"/>
    </source>
</evidence>
<dbReference type="InterPro" id="IPR046362">
    <property type="entry name" value="Zw10/DSL1_C_sf"/>
</dbReference>
<evidence type="ECO:0008006" key="16">
    <source>
        <dbReference type="Google" id="ProtNLM"/>
    </source>
</evidence>
<keyword evidence="7" id="KW-0498">Mitosis</keyword>
<keyword evidence="10" id="KW-0137">Centromere</keyword>
<evidence type="ECO:0000256" key="7">
    <source>
        <dbReference type="ARBA" id="ARBA00022776"/>
    </source>
</evidence>
<dbReference type="GO" id="GO:0005783">
    <property type="term" value="C:endoplasmic reticulum"/>
    <property type="evidence" value="ECO:0007669"/>
    <property type="project" value="EnsemblPlants"/>
</dbReference>
<keyword evidence="6" id="KW-0132">Cell division</keyword>
<name>A0A9I9DJK0_CUCME</name>
<feature type="domain" description="ZW10 C-terminal helical" evidence="14">
    <location>
        <begin position="680"/>
        <end position="835"/>
    </location>
</feature>
<evidence type="ECO:0000256" key="5">
    <source>
        <dbReference type="ARBA" id="ARBA00022490"/>
    </source>
</evidence>
<dbReference type="InterPro" id="IPR055148">
    <property type="entry name" value="ZW10_C_2"/>
</dbReference>
<dbReference type="AlphaFoldDB" id="A0A9I9DJK0"/>